<evidence type="ECO:0000313" key="2">
    <source>
        <dbReference type="Proteomes" id="UP000018837"/>
    </source>
</evidence>
<reference evidence="1 2" key="1">
    <citation type="submission" date="2013-11" db="EMBL/GenBank/DDBJ databases">
        <title>Single cell genomics of uncultured Tannerella BU063 (oral taxon 286).</title>
        <authorList>
            <person name="Beall C.J."/>
            <person name="Campbell A.G."/>
            <person name="Griffen A.L."/>
            <person name="Podar M."/>
            <person name="Leys E.J."/>
        </authorList>
    </citation>
    <scope>NUCLEOTIDE SEQUENCE [LARGE SCALE GENOMIC DNA]</scope>
    <source>
        <strain evidence="1">Cell 2</strain>
    </source>
</reference>
<protein>
    <submittedName>
        <fullName evidence="1">Uncharacterized protein</fullName>
    </submittedName>
</protein>
<dbReference type="EMBL" id="AYUF01000387">
    <property type="protein sequence ID" value="ETK02218.1"/>
    <property type="molecule type" value="Genomic_DNA"/>
</dbReference>
<comment type="caution">
    <text evidence="1">The sequence shown here is derived from an EMBL/GenBank/DDBJ whole genome shotgun (WGS) entry which is preliminary data.</text>
</comment>
<dbReference type="AlphaFoldDB" id="W2C580"/>
<evidence type="ECO:0000313" key="1">
    <source>
        <dbReference type="EMBL" id="ETK02218.1"/>
    </source>
</evidence>
<proteinExistence type="predicted"/>
<dbReference type="Proteomes" id="UP000018837">
    <property type="component" value="Unassembled WGS sequence"/>
</dbReference>
<sequence length="42" mass="5234">MKIWVTEFWRDTPFVIQMDMEFHKMLGIYHLHVKATEWLVPE</sequence>
<accession>W2C580</accession>
<name>W2C580_9BACT</name>
<organism evidence="1 2">
    <name type="scientific">Tannerella sp. oral taxon BU063 isolate Cell 2</name>
    <dbReference type="NCBI Taxonomy" id="1411148"/>
    <lineage>
        <taxon>Bacteria</taxon>
        <taxon>Pseudomonadati</taxon>
        <taxon>Bacteroidota</taxon>
        <taxon>Bacteroidia</taxon>
        <taxon>Bacteroidales</taxon>
        <taxon>Tannerellaceae</taxon>
        <taxon>Tannerella</taxon>
    </lineage>
</organism>
<gene>
    <name evidence="1" type="ORF">N425_05535</name>
</gene>
<dbReference type="PATRIC" id="fig|1411148.3.peg.801"/>